<dbReference type="STRING" id="1777141.AWB80_05958"/>
<evidence type="ECO:0000259" key="5">
    <source>
        <dbReference type="Pfam" id="PF00465"/>
    </source>
</evidence>
<dbReference type="RefSeq" id="WP_061178299.1">
    <property type="nucleotide sequence ID" value="NZ_FCOE02000027.1"/>
</dbReference>
<evidence type="ECO:0000256" key="2">
    <source>
        <dbReference type="ARBA" id="ARBA00007358"/>
    </source>
</evidence>
<reference evidence="7" key="1">
    <citation type="submission" date="2016-01" db="EMBL/GenBank/DDBJ databases">
        <authorList>
            <person name="Peeters C."/>
        </authorList>
    </citation>
    <scope>NUCLEOTIDE SEQUENCE [LARGE SCALE GENOMIC DNA]</scope>
    <source>
        <strain evidence="7">LMG 29323</strain>
    </source>
</reference>
<evidence type="ECO:0000256" key="3">
    <source>
        <dbReference type="ARBA" id="ARBA00023002"/>
    </source>
</evidence>
<feature type="domain" description="Alcohol dehydrogenase iron-type/glycerol dehydrogenase GldA" evidence="5">
    <location>
        <begin position="14"/>
        <end position="177"/>
    </location>
</feature>
<dbReference type="Pfam" id="PF00465">
    <property type="entry name" value="Fe-ADH"/>
    <property type="match status" value="1"/>
</dbReference>
<evidence type="ECO:0000256" key="4">
    <source>
        <dbReference type="ARBA" id="ARBA00023027"/>
    </source>
</evidence>
<dbReference type="CDD" id="cd08193">
    <property type="entry name" value="HVD"/>
    <property type="match status" value="1"/>
</dbReference>
<gene>
    <name evidence="7" type="ORF">AWB80_05958</name>
</gene>
<keyword evidence="8" id="KW-1185">Reference proteome</keyword>
<dbReference type="PANTHER" id="PTHR11496:SF102">
    <property type="entry name" value="ALCOHOL DEHYDROGENASE 4"/>
    <property type="match status" value="1"/>
</dbReference>
<dbReference type="AlphaFoldDB" id="A0A158CW91"/>
<evidence type="ECO:0000259" key="6">
    <source>
        <dbReference type="Pfam" id="PF25137"/>
    </source>
</evidence>
<comment type="cofactor">
    <cofactor evidence="1">
        <name>Fe cation</name>
        <dbReference type="ChEBI" id="CHEBI:24875"/>
    </cofactor>
</comment>
<dbReference type="PANTHER" id="PTHR11496">
    <property type="entry name" value="ALCOHOL DEHYDROGENASE"/>
    <property type="match status" value="1"/>
</dbReference>
<dbReference type="FunFam" id="3.40.50.1970:FF:000003">
    <property type="entry name" value="Alcohol dehydrogenase, iron-containing"/>
    <property type="match status" value="1"/>
</dbReference>
<accession>A0A158CW91</accession>
<dbReference type="InterPro" id="IPR001670">
    <property type="entry name" value="ADH_Fe/GldA"/>
</dbReference>
<comment type="similarity">
    <text evidence="2">Belongs to the iron-containing alcohol dehydrogenase family.</text>
</comment>
<dbReference type="InterPro" id="IPR039697">
    <property type="entry name" value="Alcohol_dehydrogenase_Fe"/>
</dbReference>
<dbReference type="SUPFAM" id="SSF56796">
    <property type="entry name" value="Dehydroquinate synthase-like"/>
    <property type="match status" value="1"/>
</dbReference>
<comment type="caution">
    <text evidence="7">The sequence shown here is derived from an EMBL/GenBank/DDBJ whole genome shotgun (WGS) entry which is preliminary data.</text>
</comment>
<proteinExistence type="inferred from homology"/>
<dbReference type="Gene3D" id="1.20.1090.10">
    <property type="entry name" value="Dehydroquinate synthase-like - alpha domain"/>
    <property type="match status" value="1"/>
</dbReference>
<dbReference type="Pfam" id="PF25137">
    <property type="entry name" value="ADH_Fe_C"/>
    <property type="match status" value="1"/>
</dbReference>
<dbReference type="InterPro" id="IPR056798">
    <property type="entry name" value="ADH_Fe_C"/>
</dbReference>
<evidence type="ECO:0000256" key="1">
    <source>
        <dbReference type="ARBA" id="ARBA00001962"/>
    </source>
</evidence>
<evidence type="ECO:0000313" key="7">
    <source>
        <dbReference type="EMBL" id="SAK86608.1"/>
    </source>
</evidence>
<keyword evidence="3" id="KW-0560">Oxidoreductase</keyword>
<dbReference type="GO" id="GO:0046872">
    <property type="term" value="F:metal ion binding"/>
    <property type="evidence" value="ECO:0007669"/>
    <property type="project" value="InterPro"/>
</dbReference>
<dbReference type="Proteomes" id="UP000054911">
    <property type="component" value="Unassembled WGS sequence"/>
</dbReference>
<dbReference type="GO" id="GO:0004022">
    <property type="term" value="F:alcohol dehydrogenase (NAD+) activity"/>
    <property type="evidence" value="ECO:0007669"/>
    <property type="project" value="TreeGrafter"/>
</dbReference>
<feature type="domain" description="Fe-containing alcohol dehydrogenase-like C-terminal" evidence="6">
    <location>
        <begin position="189"/>
        <end position="386"/>
    </location>
</feature>
<name>A0A158CW91_9BURK</name>
<organism evidence="7 8">
    <name type="scientific">Caballeronia pedi</name>
    <dbReference type="NCBI Taxonomy" id="1777141"/>
    <lineage>
        <taxon>Bacteria</taxon>
        <taxon>Pseudomonadati</taxon>
        <taxon>Pseudomonadota</taxon>
        <taxon>Betaproteobacteria</taxon>
        <taxon>Burkholderiales</taxon>
        <taxon>Burkholderiaceae</taxon>
        <taxon>Caballeronia</taxon>
    </lineage>
</organism>
<evidence type="ECO:0000313" key="8">
    <source>
        <dbReference type="Proteomes" id="UP000054911"/>
    </source>
</evidence>
<dbReference type="Gene3D" id="3.40.50.1970">
    <property type="match status" value="1"/>
</dbReference>
<dbReference type="FunFam" id="1.20.1090.10:FF:000001">
    <property type="entry name" value="Aldehyde-alcohol dehydrogenase"/>
    <property type="match status" value="1"/>
</dbReference>
<dbReference type="InterPro" id="IPR018211">
    <property type="entry name" value="ADH_Fe_CS"/>
</dbReference>
<dbReference type="OrthoDB" id="9815791at2"/>
<dbReference type="PROSITE" id="PS00913">
    <property type="entry name" value="ADH_IRON_1"/>
    <property type="match status" value="1"/>
</dbReference>
<keyword evidence="4" id="KW-0520">NAD</keyword>
<protein>
    <submittedName>
        <fullName evidence="7">Alcohol dehydrogenase</fullName>
    </submittedName>
</protein>
<sequence>MNAFSFTTVPSLVVDYGGARRLGALLRERYRDERRLVLVTDRFLNESGLIAPALDNLAMQGWQVTVIDDVVADPPDHVVLDAAARAKASGAEIVLGLGGGSSMDVAKLIAVLCASAQPLEKMYGVGNVEGPRLPLVLMPTTAGTGSEVTAISIVTTGATTKSGVVSPVLYPDLALLDAELTLGLPPQATAATGIDAMVHAIEAYTSARLKNPLSDMLAKEALRLLYANLLPACRDGGNRAAREAMLLGATLAGQAFSNAPVAAVHALAYPLGGHFHVPHGLSNALVLMHVLRFNAPAAAARYAELADTLGCAAADDSAEAKTEAFIQAMQTLVNETGIARTLREVGVEESHLPMLAADAMKQQRLLINNPREMTEAAALDIYRAAL</sequence>
<dbReference type="EMBL" id="FCOE02000027">
    <property type="protein sequence ID" value="SAK86608.1"/>
    <property type="molecule type" value="Genomic_DNA"/>
</dbReference>